<dbReference type="Gene3D" id="1.10.10.2120">
    <property type="match status" value="1"/>
</dbReference>
<dbReference type="PANTHER" id="PTHR34180">
    <property type="entry name" value="PEPTIDASE C45"/>
    <property type="match status" value="1"/>
</dbReference>
<dbReference type="InterPro" id="IPR047794">
    <property type="entry name" value="C45_proenzyme-like"/>
</dbReference>
<dbReference type="AlphaFoldDB" id="A0A5P2G5U5"/>
<dbReference type="InterPro" id="IPR005079">
    <property type="entry name" value="Peptidase_C45_hydrolase"/>
</dbReference>
<organism evidence="2 3">
    <name type="scientific">Rhizosphaericola mali</name>
    <dbReference type="NCBI Taxonomy" id="2545455"/>
    <lineage>
        <taxon>Bacteria</taxon>
        <taxon>Pseudomonadati</taxon>
        <taxon>Bacteroidota</taxon>
        <taxon>Chitinophagia</taxon>
        <taxon>Chitinophagales</taxon>
        <taxon>Chitinophagaceae</taxon>
        <taxon>Rhizosphaericola</taxon>
    </lineage>
</organism>
<dbReference type="RefSeq" id="WP_131330168.1">
    <property type="nucleotide sequence ID" value="NZ_CP044016.1"/>
</dbReference>
<dbReference type="Gene3D" id="3.60.60.10">
    <property type="entry name" value="Penicillin V Acylase, Chain A"/>
    <property type="match status" value="1"/>
</dbReference>
<dbReference type="Pfam" id="PF03417">
    <property type="entry name" value="AAT"/>
    <property type="match status" value="1"/>
</dbReference>
<dbReference type="PANTHER" id="PTHR34180:SF1">
    <property type="entry name" value="BETA-ALANYL-DOPAMINE_CARCININE HYDROLASE"/>
    <property type="match status" value="1"/>
</dbReference>
<protein>
    <recommendedName>
        <fullName evidence="1">Peptidase C45 hydrolase domain-containing protein</fullName>
    </recommendedName>
</protein>
<gene>
    <name evidence="2" type="ORF">E0W69_011295</name>
</gene>
<feature type="domain" description="Peptidase C45 hydrolase" evidence="1">
    <location>
        <begin position="170"/>
        <end position="376"/>
    </location>
</feature>
<dbReference type="OrthoDB" id="8109453at2"/>
<accession>A0A5P2G5U5</accession>
<dbReference type="KEGG" id="arac:E0W69_011295"/>
<reference evidence="2 3" key="1">
    <citation type="submission" date="2019-09" db="EMBL/GenBank/DDBJ databases">
        <title>Complete genome sequence of Arachidicoccus sp. B3-10 isolated from apple orchard soil.</title>
        <authorList>
            <person name="Kim H.S."/>
            <person name="Han K.-I."/>
            <person name="Suh M.K."/>
            <person name="Lee K.C."/>
            <person name="Eom M.K."/>
            <person name="Kim J.-S."/>
            <person name="Kang S.W."/>
            <person name="Sin Y."/>
            <person name="Lee J.-S."/>
        </authorList>
    </citation>
    <scope>NUCLEOTIDE SEQUENCE [LARGE SCALE GENOMIC DNA]</scope>
    <source>
        <strain evidence="2 3">B3-10</strain>
    </source>
</reference>
<evidence type="ECO:0000313" key="2">
    <source>
        <dbReference type="EMBL" id="QES89222.1"/>
    </source>
</evidence>
<proteinExistence type="predicted"/>
<dbReference type="EMBL" id="CP044016">
    <property type="protein sequence ID" value="QES89222.1"/>
    <property type="molecule type" value="Genomic_DNA"/>
</dbReference>
<dbReference type="InterPro" id="IPR047801">
    <property type="entry name" value="Peptidase_C45"/>
</dbReference>
<evidence type="ECO:0000313" key="3">
    <source>
        <dbReference type="Proteomes" id="UP000292424"/>
    </source>
</evidence>
<evidence type="ECO:0000259" key="1">
    <source>
        <dbReference type="Pfam" id="PF03417"/>
    </source>
</evidence>
<sequence>MKNFTTLFLLSLFVATNAQQKNTVKPKDVPVIELSGKPYDRGFQLGQTYKTETAALYKRWKEDLANSLQQDADSIIDDFYQNTHFQAALQKWTPDLLDEIKGLAAGSGQSYKDVYCFQLMDEFWVYANKKMHGEKHHCSGLGIAAQDGNPTYISQNLDAPNYMNGAQILIHLVAYKNHPEQYILSAAGLLALNGVNANGIGLTVNTLMDLQASDDGLPVFAMIRGILKQKNIKDALAFVQNVKHASGQNYIIGNADSVYDFEASSNKVVRYIPDPKNPKIVFHTNHAVANDDIKPWYKGRVYKDSRIRFDAIKNRLEAKNVNLNVATVETTLRSKDDANTPICRPFGANEYVFTFSSVIFTLGKNPTVQLTNGSPDQADYVLHTFNNNNKKD</sequence>
<keyword evidence="3" id="KW-1185">Reference proteome</keyword>
<dbReference type="Proteomes" id="UP000292424">
    <property type="component" value="Chromosome"/>
</dbReference>
<dbReference type="NCBIfam" id="NF040521">
    <property type="entry name" value="C45_proenzyme"/>
    <property type="match status" value="1"/>
</dbReference>
<name>A0A5P2G5U5_9BACT</name>